<dbReference type="InterPro" id="IPR002876">
    <property type="entry name" value="Transcrip_reg_TACO1-like"/>
</dbReference>
<dbReference type="NCBIfam" id="NF001030">
    <property type="entry name" value="PRK00110.1"/>
    <property type="match status" value="1"/>
</dbReference>
<dbReference type="SUPFAM" id="SSF75625">
    <property type="entry name" value="YebC-like"/>
    <property type="match status" value="1"/>
</dbReference>
<evidence type="ECO:0000259" key="7">
    <source>
        <dbReference type="Pfam" id="PF01709"/>
    </source>
</evidence>
<dbReference type="Gene3D" id="3.30.70.980">
    <property type="match status" value="2"/>
</dbReference>
<proteinExistence type="inferred from homology"/>
<keyword evidence="4 6" id="KW-0238">DNA-binding</keyword>
<dbReference type="NCBIfam" id="TIGR01033">
    <property type="entry name" value="YebC/PmpR family DNA-binding transcriptional regulator"/>
    <property type="match status" value="1"/>
</dbReference>
<feature type="domain" description="TACO1/YebC-like second and third" evidence="7">
    <location>
        <begin position="82"/>
        <end position="259"/>
    </location>
</feature>
<evidence type="ECO:0000256" key="1">
    <source>
        <dbReference type="ARBA" id="ARBA00008724"/>
    </source>
</evidence>
<evidence type="ECO:0000256" key="4">
    <source>
        <dbReference type="ARBA" id="ARBA00023125"/>
    </source>
</evidence>
<evidence type="ECO:0000259" key="8">
    <source>
        <dbReference type="Pfam" id="PF20772"/>
    </source>
</evidence>
<dbReference type="Pfam" id="PF20772">
    <property type="entry name" value="TACO1_YebC_N"/>
    <property type="match status" value="1"/>
</dbReference>
<dbReference type="GO" id="GO:0003677">
    <property type="term" value="F:DNA binding"/>
    <property type="evidence" value="ECO:0007669"/>
    <property type="project" value="UniProtKB-UniRule"/>
</dbReference>
<dbReference type="Gene3D" id="1.10.10.200">
    <property type="match status" value="1"/>
</dbReference>
<dbReference type="HAMAP" id="MF_00693">
    <property type="entry name" value="Transcrip_reg_TACO1"/>
    <property type="match status" value="1"/>
</dbReference>
<comment type="caution">
    <text evidence="9">The sequence shown here is derived from an EMBL/GenBank/DDBJ whole genome shotgun (WGS) entry which is preliminary data.</text>
</comment>
<comment type="similarity">
    <text evidence="1 6">Belongs to the TACO1 family.</text>
</comment>
<dbReference type="Pfam" id="PF01709">
    <property type="entry name" value="Transcrip_reg"/>
    <property type="match status" value="1"/>
</dbReference>
<dbReference type="FunFam" id="1.10.10.200:FF:000002">
    <property type="entry name" value="Probable transcriptional regulatory protein CLM62_37755"/>
    <property type="match status" value="1"/>
</dbReference>
<dbReference type="GO" id="GO:0005829">
    <property type="term" value="C:cytosol"/>
    <property type="evidence" value="ECO:0007669"/>
    <property type="project" value="TreeGrafter"/>
</dbReference>
<accession>A0A7C5URU1</accession>
<dbReference type="EMBL" id="DRVY01000065">
    <property type="protein sequence ID" value="HHR92312.1"/>
    <property type="molecule type" value="Genomic_DNA"/>
</dbReference>
<evidence type="ECO:0000256" key="2">
    <source>
        <dbReference type="ARBA" id="ARBA00022490"/>
    </source>
</evidence>
<keyword evidence="2 6" id="KW-0963">Cytoplasm</keyword>
<dbReference type="InterPro" id="IPR017856">
    <property type="entry name" value="Integrase-like_N"/>
</dbReference>
<feature type="domain" description="TACO1/YebC-like N-terminal" evidence="8">
    <location>
        <begin position="5"/>
        <end position="75"/>
    </location>
</feature>
<evidence type="ECO:0000256" key="6">
    <source>
        <dbReference type="HAMAP-Rule" id="MF_00693"/>
    </source>
</evidence>
<evidence type="ECO:0000313" key="9">
    <source>
        <dbReference type="EMBL" id="HHR92312.1"/>
    </source>
</evidence>
<protein>
    <recommendedName>
        <fullName evidence="6">Probable transcriptional regulatory protein ENL96_02265</fullName>
    </recommendedName>
</protein>
<sequence length="261" mass="29181">MSGHSKWANIKRQKTATDAKRGQLFTKITRLIVIAAKNGGDPSTNPKLAFAIEKAKEVNMPKETIEKAIKKGTGEDKSGGNFEELVLEGVGKSGVGLLIECTTDNRNRTISEVKKVLERGGWTLGEEGAISWQFEPRGLVTLPVVEKREEKKSWQSDEDKTKPLTLGEIENFELSMIEVDGVLNVRQEGNVLEVYTDPKKVGSVYKHILEDLKYTVDSFEIIMVPKTPLSVNEDVKEKIKSIIEQLEDLDDVQTVWVNVEI</sequence>
<dbReference type="PANTHER" id="PTHR12532">
    <property type="entry name" value="TRANSLATIONAL ACTIVATOR OF CYTOCHROME C OXIDASE 1"/>
    <property type="match status" value="1"/>
</dbReference>
<evidence type="ECO:0000256" key="5">
    <source>
        <dbReference type="ARBA" id="ARBA00023163"/>
    </source>
</evidence>
<dbReference type="AlphaFoldDB" id="A0A7C5URU1"/>
<dbReference type="InterPro" id="IPR048300">
    <property type="entry name" value="TACO1_YebC-like_2nd/3rd_dom"/>
</dbReference>
<name>A0A7C5URU1_UNCC3</name>
<reference evidence="9" key="1">
    <citation type="journal article" date="2020" name="mSystems">
        <title>Genome- and Community-Level Interaction Insights into Carbon Utilization and Element Cycling Functions of Hydrothermarchaeota in Hydrothermal Sediment.</title>
        <authorList>
            <person name="Zhou Z."/>
            <person name="Liu Y."/>
            <person name="Xu W."/>
            <person name="Pan J."/>
            <person name="Luo Z.H."/>
            <person name="Li M."/>
        </authorList>
    </citation>
    <scope>NUCLEOTIDE SEQUENCE [LARGE SCALE GENOMIC DNA]</scope>
    <source>
        <strain evidence="9">SpSt-1042</strain>
    </source>
</reference>
<dbReference type="NCBIfam" id="NF009044">
    <property type="entry name" value="PRK12378.1"/>
    <property type="match status" value="1"/>
</dbReference>
<gene>
    <name evidence="9" type="ORF">ENL96_02265</name>
</gene>
<evidence type="ECO:0000256" key="3">
    <source>
        <dbReference type="ARBA" id="ARBA00023015"/>
    </source>
</evidence>
<dbReference type="PANTHER" id="PTHR12532:SF6">
    <property type="entry name" value="TRANSCRIPTIONAL REGULATORY PROTEIN YEBC-RELATED"/>
    <property type="match status" value="1"/>
</dbReference>
<dbReference type="GO" id="GO:0006355">
    <property type="term" value="P:regulation of DNA-templated transcription"/>
    <property type="evidence" value="ECO:0007669"/>
    <property type="project" value="UniProtKB-UniRule"/>
</dbReference>
<keyword evidence="3 6" id="KW-0805">Transcription regulation</keyword>
<organism evidence="9">
    <name type="scientific">candidate division CPR3 bacterium</name>
    <dbReference type="NCBI Taxonomy" id="2268181"/>
    <lineage>
        <taxon>Bacteria</taxon>
        <taxon>Bacteria division CPR3</taxon>
    </lineage>
</organism>
<comment type="subcellular location">
    <subcellularLocation>
        <location evidence="6">Cytoplasm</location>
    </subcellularLocation>
</comment>
<dbReference type="InterPro" id="IPR029072">
    <property type="entry name" value="YebC-like"/>
</dbReference>
<dbReference type="InterPro" id="IPR049083">
    <property type="entry name" value="TACO1_YebC_N"/>
</dbReference>
<dbReference type="InterPro" id="IPR026564">
    <property type="entry name" value="Transcrip_reg_TACO1-like_dom3"/>
</dbReference>
<keyword evidence="5 6" id="KW-0804">Transcription</keyword>